<keyword evidence="2 4" id="KW-0963">Cytoplasm</keyword>
<dbReference type="SUPFAM" id="SSF54211">
    <property type="entry name" value="Ribosomal protein S5 domain 2-like"/>
    <property type="match status" value="1"/>
</dbReference>
<reference evidence="8" key="1">
    <citation type="journal article" date="2020" name="mSystems">
        <title>Genome- and Community-Level Interaction Insights into Carbon Utilization and Element Cycling Functions of Hydrothermarchaeota in Hydrothermal Sediment.</title>
        <authorList>
            <person name="Zhou Z."/>
            <person name="Liu Y."/>
            <person name="Xu W."/>
            <person name="Pan J."/>
            <person name="Luo Z.H."/>
            <person name="Li M."/>
        </authorList>
    </citation>
    <scope>NUCLEOTIDE SEQUENCE [LARGE SCALE GENOMIC DNA]</scope>
    <source>
        <strain evidence="7">SpSt-638</strain>
        <strain evidence="8">SpSt-648</strain>
    </source>
</reference>
<dbReference type="GO" id="GO:0000177">
    <property type="term" value="C:cytoplasmic exosome (RNase complex)"/>
    <property type="evidence" value="ECO:0007669"/>
    <property type="project" value="TreeGrafter"/>
</dbReference>
<name>A0A7C4NLJ5_STAMA</name>
<organism evidence="8">
    <name type="scientific">Staphylothermus marinus</name>
    <dbReference type="NCBI Taxonomy" id="2280"/>
    <lineage>
        <taxon>Archaea</taxon>
        <taxon>Thermoproteota</taxon>
        <taxon>Thermoprotei</taxon>
        <taxon>Desulfurococcales</taxon>
        <taxon>Desulfurococcaceae</taxon>
        <taxon>Staphylothermus</taxon>
    </lineage>
</organism>
<evidence type="ECO:0000313" key="8">
    <source>
        <dbReference type="EMBL" id="HGQ73865.1"/>
    </source>
</evidence>
<feature type="domain" description="Exoribonuclease phosphorolytic" evidence="5">
    <location>
        <begin position="36"/>
        <end position="171"/>
    </location>
</feature>
<comment type="similarity">
    <text evidence="4">Belongs to the RNase PH family. Rrp42 subfamily.</text>
</comment>
<evidence type="ECO:0000313" key="7">
    <source>
        <dbReference type="EMBL" id="HGQ59842.1"/>
    </source>
</evidence>
<comment type="function">
    <text evidence="4">Non-catalytic component of the exosome, which is a complex involved in RNA degradation. Contributes to the structuring of the Rrp41 active site.</text>
</comment>
<dbReference type="Pfam" id="PF01138">
    <property type="entry name" value="RNase_PH"/>
    <property type="match status" value="1"/>
</dbReference>
<dbReference type="CDD" id="cd11365">
    <property type="entry name" value="RNase_PH_archRRP42"/>
    <property type="match status" value="1"/>
</dbReference>
<dbReference type="Gene3D" id="3.30.230.70">
    <property type="entry name" value="GHMP Kinase, N-terminal domain"/>
    <property type="match status" value="1"/>
</dbReference>
<dbReference type="EMBL" id="DTBE01000103">
    <property type="protein sequence ID" value="HGQ59842.1"/>
    <property type="molecule type" value="Genomic_DNA"/>
</dbReference>
<dbReference type="Pfam" id="PF03725">
    <property type="entry name" value="RNase_PH_C"/>
    <property type="match status" value="1"/>
</dbReference>
<comment type="subunit">
    <text evidence="4">Component of the archaeal exosome complex. Forms a hexameric ring-like arrangement composed of 3 Rrp41-Rrp42 heterodimers. The hexameric ring associates with a trimer of Rrp4 and/or Csl4 subunits.</text>
</comment>
<dbReference type="InterPro" id="IPR036345">
    <property type="entry name" value="ExoRNase_PH_dom2_sf"/>
</dbReference>
<dbReference type="InterPro" id="IPR050590">
    <property type="entry name" value="Exosome_comp_Rrp42_subfam"/>
</dbReference>
<dbReference type="InterPro" id="IPR015847">
    <property type="entry name" value="ExoRNase_PH_dom2"/>
</dbReference>
<dbReference type="GO" id="GO:0035925">
    <property type="term" value="F:mRNA 3'-UTR AU-rich region binding"/>
    <property type="evidence" value="ECO:0007669"/>
    <property type="project" value="TreeGrafter"/>
</dbReference>
<dbReference type="PANTHER" id="PTHR11097:SF8">
    <property type="entry name" value="EXOSOME COMPLEX COMPONENT RRP42"/>
    <property type="match status" value="1"/>
</dbReference>
<dbReference type="FunFam" id="3.30.230.70:FF:000017">
    <property type="entry name" value="Exosome complex component Rrp42"/>
    <property type="match status" value="1"/>
</dbReference>
<evidence type="ECO:0000256" key="1">
    <source>
        <dbReference type="ARBA" id="ARBA00004496"/>
    </source>
</evidence>
<evidence type="ECO:0000256" key="4">
    <source>
        <dbReference type="HAMAP-Rule" id="MF_00622"/>
    </source>
</evidence>
<sequence length="284" mass="31243">MSTTPIRSIVIPRYKKDAIVAAVKKGERIDGRRYSDFRRIEVSLNPVSRANGSAQVKIGSTMVITGVKAEIGSPYPDTPNEGVLQVHAEFVPLASPIFEAGPPDENAIEVARVVDRGLRESRFVKLDELVIIPGKKVWSIYVDIYLLDHGGNIIDASMLSSTLALYACRLPRIMVSGEEIVIDRDVYDKQIPLGDPVVSVTVGFIEDYLLVDPSIEEEAVLDGKLTFIFDKKGNLAGIQKTGVKGIKTKTLEQALELSQKKSQELFELIEKVISSSENYSKPLA</sequence>
<dbReference type="HAMAP" id="MF_00622">
    <property type="entry name" value="Exosome_Rrp42"/>
    <property type="match status" value="1"/>
</dbReference>
<protein>
    <recommendedName>
        <fullName evidence="4">Exosome complex component Rrp42</fullName>
    </recommendedName>
</protein>
<feature type="domain" description="Exoribonuclease phosphorolytic" evidence="6">
    <location>
        <begin position="195"/>
        <end position="260"/>
    </location>
</feature>
<proteinExistence type="inferred from homology"/>
<keyword evidence="3 4" id="KW-0271">Exosome</keyword>
<dbReference type="InterPro" id="IPR001247">
    <property type="entry name" value="ExoRNase_PH_dom1"/>
</dbReference>
<comment type="caution">
    <text evidence="8">The sequence shown here is derived from an EMBL/GenBank/DDBJ whole genome shotgun (WGS) entry which is preliminary data.</text>
</comment>
<accession>A0A7C4NLJ5</accession>
<dbReference type="EMBL" id="DTBP01000015">
    <property type="protein sequence ID" value="HGQ73865.1"/>
    <property type="molecule type" value="Genomic_DNA"/>
</dbReference>
<dbReference type="InterPro" id="IPR020568">
    <property type="entry name" value="Ribosomal_Su5_D2-typ_SF"/>
</dbReference>
<gene>
    <name evidence="4" type="primary">rrp42</name>
    <name evidence="7" type="ORF">ENU09_03925</name>
    <name evidence="8" type="ORF">ENU20_02160</name>
</gene>
<dbReference type="AlphaFoldDB" id="A0A7C4NLJ5"/>
<dbReference type="InterPro" id="IPR027408">
    <property type="entry name" value="PNPase/RNase_PH_dom_sf"/>
</dbReference>
<dbReference type="PANTHER" id="PTHR11097">
    <property type="entry name" value="EXOSOME COMPLEX EXONUCLEASE RIBOSOMAL RNA PROCESSING PROTEIN"/>
    <property type="match status" value="1"/>
</dbReference>
<evidence type="ECO:0000256" key="3">
    <source>
        <dbReference type="ARBA" id="ARBA00022835"/>
    </source>
</evidence>
<dbReference type="SUPFAM" id="SSF55666">
    <property type="entry name" value="Ribonuclease PH domain 2-like"/>
    <property type="match status" value="1"/>
</dbReference>
<evidence type="ECO:0000259" key="5">
    <source>
        <dbReference type="Pfam" id="PF01138"/>
    </source>
</evidence>
<evidence type="ECO:0000256" key="2">
    <source>
        <dbReference type="ARBA" id="ARBA00022490"/>
    </source>
</evidence>
<comment type="subcellular location">
    <subcellularLocation>
        <location evidence="1 4">Cytoplasm</location>
    </subcellularLocation>
</comment>
<evidence type="ECO:0000259" key="6">
    <source>
        <dbReference type="Pfam" id="PF03725"/>
    </source>
</evidence>
<dbReference type="GO" id="GO:0016075">
    <property type="term" value="P:rRNA catabolic process"/>
    <property type="evidence" value="ECO:0007669"/>
    <property type="project" value="TreeGrafter"/>
</dbReference>
<dbReference type="InterPro" id="IPR020869">
    <property type="entry name" value="Rrp42_archaea"/>
</dbReference>
<dbReference type="NCBIfam" id="NF003282">
    <property type="entry name" value="PRK04282.1-1"/>
    <property type="match status" value="1"/>
</dbReference>